<evidence type="ECO:0000313" key="3">
    <source>
        <dbReference type="Proteomes" id="UP000286100"/>
    </source>
</evidence>
<feature type="transmembrane region" description="Helical" evidence="1">
    <location>
        <begin position="12"/>
        <end position="33"/>
    </location>
</feature>
<dbReference type="InterPro" id="IPR025333">
    <property type="entry name" value="DUF4239"/>
</dbReference>
<dbReference type="EMBL" id="QYUM01000004">
    <property type="protein sequence ID" value="RJF85461.1"/>
    <property type="molecule type" value="Genomic_DNA"/>
</dbReference>
<name>A0A418W600_9SPHN</name>
<dbReference type="OrthoDB" id="272864at2"/>
<gene>
    <name evidence="2" type="ORF">D3876_16095</name>
</gene>
<sequence>MQSDSGSFLDTLLFTFPLWLVGLVLVAACLLALQAGKLLHIRASRRGTETPDAGKSDADGYIIAAIFALLAFLTGLTFSIALDRFDTRRGLVAEEANAISTAYLRASLFDEPHRAQLQTLLHTYARSRIAPEGLWNKQMDAKVENARALRDRLWDATHAAVYPVRETELASYFVEAMNETLNVGIRRELAGRAHVPTRILNILLLYLVAASVVLGYLVAEESRGRRQAAMILVALFAVSMLLILDIDRPHSGTVNVPQRALEELIAMLDRDAARRNAAPITRTPR</sequence>
<protein>
    <submittedName>
        <fullName evidence="2">DUF4239 domain-containing protein</fullName>
    </submittedName>
</protein>
<evidence type="ECO:0000313" key="2">
    <source>
        <dbReference type="EMBL" id="RJF85461.1"/>
    </source>
</evidence>
<keyword evidence="1" id="KW-1133">Transmembrane helix</keyword>
<proteinExistence type="predicted"/>
<feature type="transmembrane region" description="Helical" evidence="1">
    <location>
        <begin position="199"/>
        <end position="219"/>
    </location>
</feature>
<keyword evidence="1" id="KW-0472">Membrane</keyword>
<organism evidence="2 3">
    <name type="scientific">Sphingomonas cavernae</name>
    <dbReference type="NCBI Taxonomy" id="2320861"/>
    <lineage>
        <taxon>Bacteria</taxon>
        <taxon>Pseudomonadati</taxon>
        <taxon>Pseudomonadota</taxon>
        <taxon>Alphaproteobacteria</taxon>
        <taxon>Sphingomonadales</taxon>
        <taxon>Sphingomonadaceae</taxon>
        <taxon>Sphingomonas</taxon>
    </lineage>
</organism>
<comment type="caution">
    <text evidence="2">The sequence shown here is derived from an EMBL/GenBank/DDBJ whole genome shotgun (WGS) entry which is preliminary data.</text>
</comment>
<reference evidence="2 3" key="1">
    <citation type="submission" date="2018-09" db="EMBL/GenBank/DDBJ databases">
        <authorList>
            <person name="Zhu H."/>
        </authorList>
    </citation>
    <scope>NUCLEOTIDE SEQUENCE [LARGE SCALE GENOMIC DNA]</scope>
    <source>
        <strain evidence="2 3">K2R01-6</strain>
    </source>
</reference>
<feature type="transmembrane region" description="Helical" evidence="1">
    <location>
        <begin position="61"/>
        <end position="82"/>
    </location>
</feature>
<evidence type="ECO:0000256" key="1">
    <source>
        <dbReference type="SAM" id="Phobius"/>
    </source>
</evidence>
<dbReference type="Pfam" id="PF14023">
    <property type="entry name" value="Bestrophin-like"/>
    <property type="match status" value="1"/>
</dbReference>
<feature type="transmembrane region" description="Helical" evidence="1">
    <location>
        <begin position="225"/>
        <end position="244"/>
    </location>
</feature>
<dbReference type="AlphaFoldDB" id="A0A418W600"/>
<keyword evidence="3" id="KW-1185">Reference proteome</keyword>
<accession>A0A418W600</accession>
<keyword evidence="1" id="KW-0812">Transmembrane</keyword>
<dbReference type="Proteomes" id="UP000286100">
    <property type="component" value="Unassembled WGS sequence"/>
</dbReference>